<feature type="non-terminal residue" evidence="1">
    <location>
        <position position="86"/>
    </location>
</feature>
<dbReference type="EMBL" id="SJOL01003619">
    <property type="protein sequence ID" value="TGZ72508.1"/>
    <property type="molecule type" value="Genomic_DNA"/>
</dbReference>
<reference evidence="1 2" key="1">
    <citation type="journal article" date="2019" name="BMC Genomics">
        <title>New insights from Opisthorchis felineus genome: update on genomics of the epidemiologically important liver flukes.</title>
        <authorList>
            <person name="Ershov N.I."/>
            <person name="Mordvinov V.A."/>
            <person name="Prokhortchouk E.B."/>
            <person name="Pakharukova M.Y."/>
            <person name="Gunbin K.V."/>
            <person name="Ustyantsev K."/>
            <person name="Genaev M.A."/>
            <person name="Blinov A.G."/>
            <person name="Mazur A."/>
            <person name="Boulygina E."/>
            <person name="Tsygankova S."/>
            <person name="Khrameeva E."/>
            <person name="Chekanov N."/>
            <person name="Fan G."/>
            <person name="Xiao A."/>
            <person name="Zhang H."/>
            <person name="Xu X."/>
            <person name="Yang H."/>
            <person name="Solovyev V."/>
            <person name="Lee S.M."/>
            <person name="Liu X."/>
            <person name="Afonnikov D.A."/>
            <person name="Skryabin K.G."/>
        </authorList>
    </citation>
    <scope>NUCLEOTIDE SEQUENCE [LARGE SCALE GENOMIC DNA]</scope>
    <source>
        <strain evidence="1">AK-0245</strain>
        <tissue evidence="1">Whole organism</tissue>
    </source>
</reference>
<dbReference type="AlphaFoldDB" id="A0A4S2MDU4"/>
<accession>A0A4S2MDU4</accession>
<keyword evidence="2" id="KW-1185">Reference proteome</keyword>
<evidence type="ECO:0000313" key="1">
    <source>
        <dbReference type="EMBL" id="TGZ72508.1"/>
    </source>
</evidence>
<dbReference type="Proteomes" id="UP000308267">
    <property type="component" value="Unassembled WGS sequence"/>
</dbReference>
<feature type="non-terminal residue" evidence="1">
    <location>
        <position position="1"/>
    </location>
</feature>
<organism evidence="1 2">
    <name type="scientific">Opisthorchis felineus</name>
    <dbReference type="NCBI Taxonomy" id="147828"/>
    <lineage>
        <taxon>Eukaryota</taxon>
        <taxon>Metazoa</taxon>
        <taxon>Spiralia</taxon>
        <taxon>Lophotrochozoa</taxon>
        <taxon>Platyhelminthes</taxon>
        <taxon>Trematoda</taxon>
        <taxon>Digenea</taxon>
        <taxon>Opisthorchiida</taxon>
        <taxon>Opisthorchiata</taxon>
        <taxon>Opisthorchiidae</taxon>
        <taxon>Opisthorchis</taxon>
    </lineage>
</organism>
<evidence type="ECO:0000313" key="2">
    <source>
        <dbReference type="Proteomes" id="UP000308267"/>
    </source>
</evidence>
<proteinExistence type="predicted"/>
<protein>
    <submittedName>
        <fullName evidence="1">Uncharacterized protein</fullName>
    </submittedName>
</protein>
<name>A0A4S2MDU4_OPIFE</name>
<comment type="caution">
    <text evidence="1">The sequence shown here is derived from an EMBL/GenBank/DDBJ whole genome shotgun (WGS) entry which is preliminary data.</text>
</comment>
<sequence>YRKVFVIPRFTNSNDKGLQFVQSSPLGAKQNVQMCRNKTAHRTSTVKTEFLVSFVLTVRNAVSCGEGVVRPSSGHPLSDCSLIRSF</sequence>
<gene>
    <name evidence="1" type="ORF">CRM22_002049</name>
</gene>